<accession>A0A517VIY2</accession>
<evidence type="ECO:0000256" key="2">
    <source>
        <dbReference type="ARBA" id="ARBA00022679"/>
    </source>
</evidence>
<dbReference type="AlphaFoldDB" id="A0A517VIY2"/>
<dbReference type="Proteomes" id="UP000316855">
    <property type="component" value="Chromosome"/>
</dbReference>
<dbReference type="Pfam" id="PF13649">
    <property type="entry name" value="Methyltransf_25"/>
    <property type="match status" value="1"/>
</dbReference>
<dbReference type="EC" id="2.1.1.-" evidence="4"/>
<evidence type="ECO:0000256" key="1">
    <source>
        <dbReference type="ARBA" id="ARBA00022603"/>
    </source>
</evidence>
<dbReference type="PANTHER" id="PTHR44942">
    <property type="entry name" value="METHYLTRANSF_11 DOMAIN-CONTAINING PROTEIN"/>
    <property type="match status" value="1"/>
</dbReference>
<dbReference type="GO" id="GO:0008168">
    <property type="term" value="F:methyltransferase activity"/>
    <property type="evidence" value="ECO:0007669"/>
    <property type="project" value="UniProtKB-KW"/>
</dbReference>
<sequence>MTVGLTGTSVLNRHLFEGTVPYYARYRVPYPQALLSQVCEQARLANRGRLLDLGCGTGELAIRLAPRFQDVIAVDPDTEMLAAAQQKAQNQRVTNIQWLHQSAEQLTAEPNSFELITIGAAFHWMDRPIMAPRIRSWLQPQQPLVILGYTSIWSGNADWHPLVRTVLKRWLGEKRRAGSGEFNNLAAPHELVLIDAGYQLEEIKYEHPQTWTLDDLLGNLYSTSFASPAVLGEKQADFEADLRATLLDFNPSGVYEEQMTFYALLARHE</sequence>
<evidence type="ECO:0000313" key="4">
    <source>
        <dbReference type="EMBL" id="QDT92962.1"/>
    </source>
</evidence>
<dbReference type="CDD" id="cd02440">
    <property type="entry name" value="AdoMet_MTases"/>
    <property type="match status" value="1"/>
</dbReference>
<keyword evidence="2 4" id="KW-0808">Transferase</keyword>
<dbReference type="Gene3D" id="3.40.50.150">
    <property type="entry name" value="Vaccinia Virus protein VP39"/>
    <property type="match status" value="1"/>
</dbReference>
<keyword evidence="1 4" id="KW-0489">Methyltransferase</keyword>
<feature type="domain" description="Methyltransferase" evidence="3">
    <location>
        <begin position="51"/>
        <end position="140"/>
    </location>
</feature>
<evidence type="ECO:0000313" key="5">
    <source>
        <dbReference type="Proteomes" id="UP000316855"/>
    </source>
</evidence>
<dbReference type="InterPro" id="IPR041698">
    <property type="entry name" value="Methyltransf_25"/>
</dbReference>
<dbReference type="GO" id="GO:0032259">
    <property type="term" value="P:methylation"/>
    <property type="evidence" value="ECO:0007669"/>
    <property type="project" value="UniProtKB-KW"/>
</dbReference>
<organism evidence="4 5">
    <name type="scientific">Gimesia algae</name>
    <dbReference type="NCBI Taxonomy" id="2527971"/>
    <lineage>
        <taxon>Bacteria</taxon>
        <taxon>Pseudomonadati</taxon>
        <taxon>Planctomycetota</taxon>
        <taxon>Planctomycetia</taxon>
        <taxon>Planctomycetales</taxon>
        <taxon>Planctomycetaceae</taxon>
        <taxon>Gimesia</taxon>
    </lineage>
</organism>
<dbReference type="SUPFAM" id="SSF53335">
    <property type="entry name" value="S-adenosyl-L-methionine-dependent methyltransferases"/>
    <property type="match status" value="1"/>
</dbReference>
<dbReference type="EMBL" id="CP036343">
    <property type="protein sequence ID" value="QDT92962.1"/>
    <property type="molecule type" value="Genomic_DNA"/>
</dbReference>
<name>A0A517VIY2_9PLAN</name>
<gene>
    <name evidence="4" type="primary">ycgJ_3</name>
    <name evidence="4" type="ORF">Pan161_46340</name>
</gene>
<proteinExistence type="predicted"/>
<dbReference type="PANTHER" id="PTHR44942:SF4">
    <property type="entry name" value="METHYLTRANSFERASE TYPE 11 DOMAIN-CONTAINING PROTEIN"/>
    <property type="match status" value="1"/>
</dbReference>
<evidence type="ECO:0000259" key="3">
    <source>
        <dbReference type="Pfam" id="PF13649"/>
    </source>
</evidence>
<reference evidence="4 5" key="1">
    <citation type="submission" date="2019-02" db="EMBL/GenBank/DDBJ databases">
        <title>Deep-cultivation of Planctomycetes and their phenomic and genomic characterization uncovers novel biology.</title>
        <authorList>
            <person name="Wiegand S."/>
            <person name="Jogler M."/>
            <person name="Boedeker C."/>
            <person name="Pinto D."/>
            <person name="Vollmers J."/>
            <person name="Rivas-Marin E."/>
            <person name="Kohn T."/>
            <person name="Peeters S.H."/>
            <person name="Heuer A."/>
            <person name="Rast P."/>
            <person name="Oberbeckmann S."/>
            <person name="Bunk B."/>
            <person name="Jeske O."/>
            <person name="Meyerdierks A."/>
            <person name="Storesund J.E."/>
            <person name="Kallscheuer N."/>
            <person name="Luecker S."/>
            <person name="Lage O.M."/>
            <person name="Pohl T."/>
            <person name="Merkel B.J."/>
            <person name="Hornburger P."/>
            <person name="Mueller R.-W."/>
            <person name="Bruemmer F."/>
            <person name="Labrenz M."/>
            <person name="Spormann A.M."/>
            <person name="Op den Camp H."/>
            <person name="Overmann J."/>
            <person name="Amann R."/>
            <person name="Jetten M.S.M."/>
            <person name="Mascher T."/>
            <person name="Medema M.H."/>
            <person name="Devos D.P."/>
            <person name="Kaster A.-K."/>
            <person name="Ovreas L."/>
            <person name="Rohde M."/>
            <person name="Galperin M.Y."/>
            <person name="Jogler C."/>
        </authorList>
    </citation>
    <scope>NUCLEOTIDE SEQUENCE [LARGE SCALE GENOMIC DNA]</scope>
    <source>
        <strain evidence="4 5">Pan161</strain>
    </source>
</reference>
<dbReference type="KEGG" id="gax:Pan161_46340"/>
<dbReference type="InterPro" id="IPR029063">
    <property type="entry name" value="SAM-dependent_MTases_sf"/>
</dbReference>
<dbReference type="InterPro" id="IPR051052">
    <property type="entry name" value="Diverse_substrate_MTase"/>
</dbReference>
<protein>
    <submittedName>
        <fullName evidence="4">Putative methyltransferase YcgJ</fullName>
        <ecNumber evidence="4">2.1.1.-</ecNumber>
    </submittedName>
</protein>
<keyword evidence="5" id="KW-1185">Reference proteome</keyword>